<sequence>MSLAWDTEGNNKFGTRLDLDFELLRCNVATNKPARLHGAVVHDNNTWVLGSVIKNLDFSNLYTLFAQDIRVTLTALFKFVRVSYLVLVYKYKADSQGQK</sequence>
<accession>A0ABR1GWA9</accession>
<reference evidence="1 2" key="1">
    <citation type="journal article" date="2025" name="Microbiol. Resour. Announc.">
        <title>Draft genome sequences for Neonectria magnoliae and Neonectria punicea, canker pathogens of Liriodendron tulipifera and Acer saccharum in West Virginia.</title>
        <authorList>
            <person name="Petronek H.M."/>
            <person name="Kasson M.T."/>
            <person name="Metheny A.M."/>
            <person name="Stauder C.M."/>
            <person name="Lovett B."/>
            <person name="Lynch S.C."/>
            <person name="Garnas J.R."/>
            <person name="Kasson L.R."/>
            <person name="Stajich J.E."/>
        </authorList>
    </citation>
    <scope>NUCLEOTIDE SEQUENCE [LARGE SCALE GENOMIC DNA]</scope>
    <source>
        <strain evidence="1 2">NRRL 64653</strain>
    </source>
</reference>
<comment type="caution">
    <text evidence="1">The sequence shown here is derived from an EMBL/GenBank/DDBJ whole genome shotgun (WGS) entry which is preliminary data.</text>
</comment>
<protein>
    <submittedName>
        <fullName evidence="1">Uncharacterized protein</fullName>
    </submittedName>
</protein>
<evidence type="ECO:0000313" key="2">
    <source>
        <dbReference type="Proteomes" id="UP001498476"/>
    </source>
</evidence>
<dbReference type="Proteomes" id="UP001498476">
    <property type="component" value="Unassembled WGS sequence"/>
</dbReference>
<name>A0ABR1GWA9_9HYPO</name>
<proteinExistence type="predicted"/>
<evidence type="ECO:0000313" key="1">
    <source>
        <dbReference type="EMBL" id="KAK7409646.1"/>
    </source>
</evidence>
<keyword evidence="2" id="KW-1185">Reference proteome</keyword>
<organism evidence="1 2">
    <name type="scientific">Neonectria punicea</name>
    <dbReference type="NCBI Taxonomy" id="979145"/>
    <lineage>
        <taxon>Eukaryota</taxon>
        <taxon>Fungi</taxon>
        <taxon>Dikarya</taxon>
        <taxon>Ascomycota</taxon>
        <taxon>Pezizomycotina</taxon>
        <taxon>Sordariomycetes</taxon>
        <taxon>Hypocreomycetidae</taxon>
        <taxon>Hypocreales</taxon>
        <taxon>Nectriaceae</taxon>
        <taxon>Neonectria</taxon>
    </lineage>
</organism>
<gene>
    <name evidence="1" type="ORF">QQX98_008161</name>
</gene>
<dbReference type="EMBL" id="JAZAVJ010000144">
    <property type="protein sequence ID" value="KAK7409646.1"/>
    <property type="molecule type" value="Genomic_DNA"/>
</dbReference>